<dbReference type="KEGG" id="mgg:MPLG2_0222"/>
<dbReference type="EMBL" id="LT985188">
    <property type="protein sequence ID" value="SPD85258.1"/>
    <property type="molecule type" value="Genomic_DNA"/>
</dbReference>
<sequence>MAVTGLTTVQQRAVDALVANGRLARVPVDLTKATIFMRQAQDVITDLPHLTKAQNRYNLAYDACHDVGEAVLAAHGYRTLSGPGQHETIGLFLCAVIDKPPGDQDARRFDQLRRSRNRQRYDARPVSEAEATLAARTAVALLGAALARGLPSP</sequence>
<dbReference type="RefSeq" id="WP_105184538.1">
    <property type="nucleotide sequence ID" value="NZ_BAAAGO010000012.1"/>
</dbReference>
<dbReference type="AlphaFoldDB" id="A0A2N9JCN8"/>
<protein>
    <recommendedName>
        <fullName evidence="3">HEPN domain-containing protein</fullName>
    </recommendedName>
</protein>
<keyword evidence="2" id="KW-1185">Reference proteome</keyword>
<dbReference type="OrthoDB" id="5188287at2"/>
<evidence type="ECO:0000313" key="1">
    <source>
        <dbReference type="EMBL" id="SPD85258.1"/>
    </source>
</evidence>
<name>A0A2N9JCN8_9ACTN</name>
<organism evidence="1 2">
    <name type="scientific">Micropruina glycogenica</name>
    <dbReference type="NCBI Taxonomy" id="75385"/>
    <lineage>
        <taxon>Bacteria</taxon>
        <taxon>Bacillati</taxon>
        <taxon>Actinomycetota</taxon>
        <taxon>Actinomycetes</taxon>
        <taxon>Propionibacteriales</taxon>
        <taxon>Nocardioidaceae</taxon>
        <taxon>Micropruina</taxon>
    </lineage>
</organism>
<dbReference type="Proteomes" id="UP000238164">
    <property type="component" value="Chromosome 1"/>
</dbReference>
<evidence type="ECO:0000313" key="2">
    <source>
        <dbReference type="Proteomes" id="UP000238164"/>
    </source>
</evidence>
<proteinExistence type="predicted"/>
<gene>
    <name evidence="1" type="ORF">MPLG2_0222</name>
</gene>
<dbReference type="Gene3D" id="1.20.120.330">
    <property type="entry name" value="Nucleotidyltransferases domain 2"/>
    <property type="match status" value="1"/>
</dbReference>
<evidence type="ECO:0008006" key="3">
    <source>
        <dbReference type="Google" id="ProtNLM"/>
    </source>
</evidence>
<reference evidence="1 2" key="1">
    <citation type="submission" date="2018-02" db="EMBL/GenBank/DDBJ databases">
        <authorList>
            <person name="Cohen D.B."/>
            <person name="Kent A.D."/>
        </authorList>
    </citation>
    <scope>NUCLEOTIDE SEQUENCE [LARGE SCALE GENOMIC DNA]</scope>
    <source>
        <strain evidence="1">1</strain>
    </source>
</reference>
<accession>A0A2N9JCN8</accession>